<evidence type="ECO:0000313" key="3">
    <source>
        <dbReference type="EMBL" id="SHI40615.1"/>
    </source>
</evidence>
<dbReference type="EMBL" id="FQYI01000001">
    <property type="protein sequence ID" value="SHI40615.1"/>
    <property type="molecule type" value="Genomic_DNA"/>
</dbReference>
<evidence type="ECO:0000256" key="1">
    <source>
        <dbReference type="ARBA" id="ARBA00022598"/>
    </source>
</evidence>
<dbReference type="InterPro" id="IPR004408">
    <property type="entry name" value="Biotin_CoA_COase_ligase"/>
</dbReference>
<dbReference type="InterPro" id="IPR045864">
    <property type="entry name" value="aa-tRNA-synth_II/BPL/LPL"/>
</dbReference>
<organism evidence="3 4">
    <name type="scientific">Cruoricaptor ignavus</name>
    <dbReference type="NCBI Taxonomy" id="1118202"/>
    <lineage>
        <taxon>Bacteria</taxon>
        <taxon>Pseudomonadati</taxon>
        <taxon>Bacteroidota</taxon>
        <taxon>Flavobacteriia</taxon>
        <taxon>Flavobacteriales</taxon>
        <taxon>Weeksellaceae</taxon>
        <taxon>Cruoricaptor</taxon>
    </lineage>
</organism>
<dbReference type="CDD" id="cd16442">
    <property type="entry name" value="BPL"/>
    <property type="match status" value="1"/>
</dbReference>
<keyword evidence="4" id="KW-1185">Reference proteome</keyword>
<dbReference type="NCBIfam" id="TIGR00121">
    <property type="entry name" value="birA_ligase"/>
    <property type="match status" value="1"/>
</dbReference>
<dbReference type="RefSeq" id="WP_083541118.1">
    <property type="nucleotide sequence ID" value="NZ_FQYI01000001.1"/>
</dbReference>
<evidence type="ECO:0000259" key="2">
    <source>
        <dbReference type="PROSITE" id="PS51733"/>
    </source>
</evidence>
<dbReference type="PROSITE" id="PS51733">
    <property type="entry name" value="BPL_LPL_CATALYTIC"/>
    <property type="match status" value="1"/>
</dbReference>
<dbReference type="STRING" id="1118202.SAMN05443429_101436"/>
<evidence type="ECO:0000313" key="4">
    <source>
        <dbReference type="Proteomes" id="UP000184335"/>
    </source>
</evidence>
<protein>
    <submittedName>
        <fullName evidence="3">BirA family transcriptional regulator, biotin operon repressor / biotin-[acetyl-CoA-carboxylase] ligase</fullName>
    </submittedName>
</protein>
<dbReference type="GO" id="GO:0004077">
    <property type="term" value="F:biotin--[biotin carboxyl-carrier protein] ligase activity"/>
    <property type="evidence" value="ECO:0007669"/>
    <property type="project" value="InterPro"/>
</dbReference>
<dbReference type="SUPFAM" id="SSF55681">
    <property type="entry name" value="Class II aaRS and biotin synthetases"/>
    <property type="match status" value="1"/>
</dbReference>
<reference evidence="3 4" key="1">
    <citation type="submission" date="2016-11" db="EMBL/GenBank/DDBJ databases">
        <authorList>
            <person name="Jaros S."/>
            <person name="Januszkiewicz K."/>
            <person name="Wedrychowicz H."/>
        </authorList>
    </citation>
    <scope>NUCLEOTIDE SEQUENCE [LARGE SCALE GENOMIC DNA]</scope>
    <source>
        <strain evidence="3 4">DSM 25479</strain>
    </source>
</reference>
<proteinExistence type="predicted"/>
<feature type="domain" description="BPL/LPL catalytic" evidence="2">
    <location>
        <begin position="1"/>
        <end position="176"/>
    </location>
</feature>
<gene>
    <name evidence="3" type="ORF">SAMN05443429_101436</name>
</gene>
<dbReference type="PANTHER" id="PTHR12835">
    <property type="entry name" value="BIOTIN PROTEIN LIGASE"/>
    <property type="match status" value="1"/>
</dbReference>
<dbReference type="InterPro" id="IPR004143">
    <property type="entry name" value="BPL_LPL_catalytic"/>
</dbReference>
<accession>A0A1M6AVW3</accession>
<sequence>MLISLHHIPTCGSTNSEILEFLQGNPCGTAVYTFCQTAGRGQYGNRWQSRPGENLAYSLAVEANLLRTSANLFNYHTATVVRDFIAKVTDCGAEIKWPNDIILKKKKICGILIEKHKAENLREYFIIGIGINILSDEFSELPKAGSLFTQTGLKPDLHMFTEEFHQYISENIFPQKGDEEILEKFNGHLFRKDEVSVFEIEKVRQNGIIRKADAEGFLWVELENGGLRKFYHKEMELLY</sequence>
<dbReference type="Proteomes" id="UP000184335">
    <property type="component" value="Unassembled WGS sequence"/>
</dbReference>
<dbReference type="AlphaFoldDB" id="A0A1M6AVW3"/>
<dbReference type="Gene3D" id="3.30.930.10">
    <property type="entry name" value="Bira Bifunctional Protein, Domain 2"/>
    <property type="match status" value="1"/>
</dbReference>
<dbReference type="GO" id="GO:0005737">
    <property type="term" value="C:cytoplasm"/>
    <property type="evidence" value="ECO:0007669"/>
    <property type="project" value="TreeGrafter"/>
</dbReference>
<dbReference type="PANTHER" id="PTHR12835:SF5">
    <property type="entry name" value="BIOTIN--PROTEIN LIGASE"/>
    <property type="match status" value="1"/>
</dbReference>
<dbReference type="Pfam" id="PF03099">
    <property type="entry name" value="BPL_LplA_LipB"/>
    <property type="match status" value="1"/>
</dbReference>
<keyword evidence="1 3" id="KW-0436">Ligase</keyword>
<name>A0A1M6AVW3_9FLAO</name>